<keyword evidence="3" id="KW-1185">Reference proteome</keyword>
<evidence type="ECO:0000259" key="1">
    <source>
        <dbReference type="Pfam" id="PF01996"/>
    </source>
</evidence>
<evidence type="ECO:0000313" key="3">
    <source>
        <dbReference type="Proteomes" id="UP000214588"/>
    </source>
</evidence>
<organism evidence="2 3">
    <name type="scientific">Natranaerobius trueperi</name>
    <dbReference type="NCBI Taxonomy" id="759412"/>
    <lineage>
        <taxon>Bacteria</taxon>
        <taxon>Bacillati</taxon>
        <taxon>Bacillota</taxon>
        <taxon>Clostridia</taxon>
        <taxon>Natranaerobiales</taxon>
        <taxon>Natranaerobiaceae</taxon>
        <taxon>Natranaerobius</taxon>
    </lineage>
</organism>
<dbReference type="RefSeq" id="WP_089023690.1">
    <property type="nucleotide sequence ID" value="NZ_NIQC01000015.1"/>
</dbReference>
<keyword evidence="2" id="KW-0436">Ligase</keyword>
<protein>
    <submittedName>
        <fullName evidence="2">F420-0--gamma-glutamyl ligase</fullName>
    </submittedName>
</protein>
<dbReference type="SUPFAM" id="SSF144010">
    <property type="entry name" value="CofE-like"/>
    <property type="match status" value="1"/>
</dbReference>
<dbReference type="Gene3D" id="3.30.1330.100">
    <property type="entry name" value="CofE-like"/>
    <property type="match status" value="1"/>
</dbReference>
<dbReference type="OrthoDB" id="950at2"/>
<evidence type="ECO:0000313" key="2">
    <source>
        <dbReference type="EMBL" id="OWZ83569.1"/>
    </source>
</evidence>
<proteinExistence type="predicted"/>
<gene>
    <name evidence="2" type="ORF">CDO51_07590</name>
</gene>
<feature type="domain" description="Coenzyme F420:L-glutamate ligase-like" evidence="1">
    <location>
        <begin position="16"/>
        <end position="512"/>
    </location>
</feature>
<sequence>MSNFSLPENSGVAAVGLTTDLILPNDDISEITANTVKNIAIDNDIVCVTEAVVARSQNQYVSCKELADEIKGNLSLSPKSTIGVISPIASRNRFALILKALSLATEGGKVVVQFPIPFDEVGNQVMDENFAQTRLRLKKTLQSLRETRGSTPQLNVLIREIIAALKLQELGYTIESIRKITGNGIADLTLRTPDGTLAVAEVTFEGLEKTSRKAIGVQNDVPGAQIALAIAVSLEHNTITIVNASEYLSNQNYEVQTINYGDQINCYYDPEAIYTEELGDRTFPHPITNQDYRELYLDIIRSTGAQGNVIFTNNPLKVYEMGYINGICIGAVHERNKLKELFSSFGAKVPVITIKDIGDSPWGLVGSNVSDMDSGILKLLPDNPHETADEIKEKIKDLTSKNVEVLIFGDGAYKDPDTGIYELADPHPAIGASTGLRGASLREGSKLKLQVDTLHRQGHKKEEIKDILLNTNESTNEDLGTTPRSVTSILGSMADLITGSADAGTPIVLVRGFKIDN</sequence>
<accession>A0A226BZE6</accession>
<dbReference type="PANTHER" id="PTHR47917:SF1">
    <property type="entry name" value="COENZYME F420:L-GLUTAMATE LIGASE"/>
    <property type="match status" value="1"/>
</dbReference>
<dbReference type="PANTHER" id="PTHR47917">
    <property type="match status" value="1"/>
</dbReference>
<reference evidence="2 3" key="1">
    <citation type="submission" date="2017-06" db="EMBL/GenBank/DDBJ databases">
        <title>Draft Genome Sequence of Natranaerobius trueperi halophilic, alkalithermophilic bacteria from soda lakes.</title>
        <authorList>
            <person name="Zhao B."/>
        </authorList>
    </citation>
    <scope>NUCLEOTIDE SEQUENCE [LARGE SCALE GENOMIC DNA]</scope>
    <source>
        <strain evidence="2 3">DSM 18760</strain>
    </source>
</reference>
<dbReference type="Proteomes" id="UP000214588">
    <property type="component" value="Unassembled WGS sequence"/>
</dbReference>
<dbReference type="EMBL" id="NIQC01000015">
    <property type="protein sequence ID" value="OWZ83569.1"/>
    <property type="molecule type" value="Genomic_DNA"/>
</dbReference>
<dbReference type="InterPro" id="IPR002847">
    <property type="entry name" value="F420-0_gamma-glut_ligase-dom"/>
</dbReference>
<dbReference type="GO" id="GO:0052618">
    <property type="term" value="F:coenzyme F420-0:L-glutamate ligase activity"/>
    <property type="evidence" value="ECO:0007669"/>
    <property type="project" value="TreeGrafter"/>
</dbReference>
<dbReference type="AlphaFoldDB" id="A0A226BZE6"/>
<comment type="caution">
    <text evidence="2">The sequence shown here is derived from an EMBL/GenBank/DDBJ whole genome shotgun (WGS) entry which is preliminary data.</text>
</comment>
<name>A0A226BZE6_9FIRM</name>
<dbReference type="Pfam" id="PF01996">
    <property type="entry name" value="F420_ligase"/>
    <property type="match status" value="1"/>
</dbReference>